<dbReference type="Pfam" id="PF25842">
    <property type="entry name" value="NfeD_TM"/>
    <property type="match status" value="1"/>
</dbReference>
<keyword evidence="1" id="KW-1133">Transmembrane helix</keyword>
<feature type="domain" description="Membrane protein NfeD2 N-terminal transmembrane" evidence="2">
    <location>
        <begin position="1"/>
        <end position="101"/>
    </location>
</feature>
<organism evidence="3 4">
    <name type="scientific">Ornithinibacillus xuwenensis</name>
    <dbReference type="NCBI Taxonomy" id="3144668"/>
    <lineage>
        <taxon>Bacteria</taxon>
        <taxon>Bacillati</taxon>
        <taxon>Bacillota</taxon>
        <taxon>Bacilli</taxon>
        <taxon>Bacillales</taxon>
        <taxon>Bacillaceae</taxon>
        <taxon>Ornithinibacillus</taxon>
    </lineage>
</organism>
<dbReference type="EMBL" id="JBDIML010000001">
    <property type="protein sequence ID" value="MEN2766691.1"/>
    <property type="molecule type" value="Genomic_DNA"/>
</dbReference>
<dbReference type="InterPro" id="IPR058653">
    <property type="entry name" value="NfeD2_TM"/>
</dbReference>
<dbReference type="RefSeq" id="WP_345824135.1">
    <property type="nucleotide sequence ID" value="NZ_JBDIML010000001.1"/>
</dbReference>
<evidence type="ECO:0000313" key="4">
    <source>
        <dbReference type="Proteomes" id="UP001444625"/>
    </source>
</evidence>
<name>A0ABU9XEK5_9BACI</name>
<dbReference type="InterPro" id="IPR012340">
    <property type="entry name" value="NA-bd_OB-fold"/>
</dbReference>
<evidence type="ECO:0000313" key="3">
    <source>
        <dbReference type="EMBL" id="MEN2766691.1"/>
    </source>
</evidence>
<gene>
    <name evidence="3" type="ORF">ABC228_05770</name>
</gene>
<evidence type="ECO:0000256" key="1">
    <source>
        <dbReference type="SAM" id="Phobius"/>
    </source>
</evidence>
<evidence type="ECO:0000259" key="2">
    <source>
        <dbReference type="Pfam" id="PF25842"/>
    </source>
</evidence>
<keyword evidence="4" id="KW-1185">Reference proteome</keyword>
<feature type="transmembrane region" description="Helical" evidence="1">
    <location>
        <begin position="41"/>
        <end position="62"/>
    </location>
</feature>
<sequence length="181" mass="19671">MTLFGVDIQTIYLTTLIISGCITVLYIFFGDVLDAVGEGIAFLNPTLILAFIVFLSSSGYILELVTPFSSLFILFLSISFALIMDVLLNFFVLIPLSSAEESLAYTEESLKGRVGKIIISIPIDGFGEIVIDSKSGMISKPAASYENTPISEGTDVLVLEIEQGVLYVIPYDLDSEMTISN</sequence>
<protein>
    <recommendedName>
        <fullName evidence="2">Membrane protein NfeD2 N-terminal transmembrane domain-containing protein</fullName>
    </recommendedName>
</protein>
<comment type="caution">
    <text evidence="3">The sequence shown here is derived from an EMBL/GenBank/DDBJ whole genome shotgun (WGS) entry which is preliminary data.</text>
</comment>
<keyword evidence="1" id="KW-0812">Transmembrane</keyword>
<feature type="transmembrane region" description="Helical" evidence="1">
    <location>
        <begin position="12"/>
        <end position="29"/>
    </location>
</feature>
<keyword evidence="1" id="KW-0472">Membrane</keyword>
<proteinExistence type="predicted"/>
<reference evidence="3 4" key="1">
    <citation type="submission" date="2024-05" db="EMBL/GenBank/DDBJ databases">
        <authorList>
            <person name="Haq I."/>
            <person name="Ullah Z."/>
            <person name="Ahmad R."/>
            <person name="Li M."/>
            <person name="Tong Y."/>
        </authorList>
    </citation>
    <scope>NUCLEOTIDE SEQUENCE [LARGE SCALE GENOMIC DNA]</scope>
    <source>
        <strain evidence="3 4">16A2E</strain>
    </source>
</reference>
<feature type="transmembrane region" description="Helical" evidence="1">
    <location>
        <begin position="68"/>
        <end position="94"/>
    </location>
</feature>
<dbReference type="Gene3D" id="2.40.50.140">
    <property type="entry name" value="Nucleic acid-binding proteins"/>
    <property type="match status" value="1"/>
</dbReference>
<accession>A0ABU9XEK5</accession>
<dbReference type="Proteomes" id="UP001444625">
    <property type="component" value="Unassembled WGS sequence"/>
</dbReference>